<dbReference type="Proteomes" id="UP001159405">
    <property type="component" value="Unassembled WGS sequence"/>
</dbReference>
<feature type="domain" description="CHAT" evidence="2">
    <location>
        <begin position="789"/>
        <end position="1060"/>
    </location>
</feature>
<proteinExistence type="predicted"/>
<reference evidence="3 4" key="1">
    <citation type="submission" date="2022-05" db="EMBL/GenBank/DDBJ databases">
        <authorList>
            <consortium name="Genoscope - CEA"/>
            <person name="William W."/>
        </authorList>
    </citation>
    <scope>NUCLEOTIDE SEQUENCE [LARGE SCALE GENOMIC DNA]</scope>
</reference>
<dbReference type="InterPro" id="IPR011990">
    <property type="entry name" value="TPR-like_helical_dom_sf"/>
</dbReference>
<feature type="repeat" description="TPR" evidence="1">
    <location>
        <begin position="498"/>
        <end position="531"/>
    </location>
</feature>
<dbReference type="SUPFAM" id="SSF48452">
    <property type="entry name" value="TPR-like"/>
    <property type="match status" value="4"/>
</dbReference>
<gene>
    <name evidence="3" type="ORF">PLOB_00038786</name>
</gene>
<dbReference type="Pfam" id="PF13374">
    <property type="entry name" value="TPR_10"/>
    <property type="match status" value="1"/>
</dbReference>
<organism evidence="3 4">
    <name type="scientific">Porites lobata</name>
    <dbReference type="NCBI Taxonomy" id="104759"/>
    <lineage>
        <taxon>Eukaryota</taxon>
        <taxon>Metazoa</taxon>
        <taxon>Cnidaria</taxon>
        <taxon>Anthozoa</taxon>
        <taxon>Hexacorallia</taxon>
        <taxon>Scleractinia</taxon>
        <taxon>Fungiina</taxon>
        <taxon>Poritidae</taxon>
        <taxon>Porites</taxon>
    </lineage>
</organism>
<keyword evidence="1" id="KW-0802">TPR repeat</keyword>
<dbReference type="Gene3D" id="1.25.40.10">
    <property type="entry name" value="Tetratricopeptide repeat domain"/>
    <property type="match status" value="3"/>
</dbReference>
<keyword evidence="4" id="KW-1185">Reference proteome</keyword>
<accession>A0ABN8PCD5</accession>
<dbReference type="SMART" id="SM00028">
    <property type="entry name" value="TPR"/>
    <property type="match status" value="12"/>
</dbReference>
<feature type="repeat" description="TPR" evidence="1">
    <location>
        <begin position="98"/>
        <end position="131"/>
    </location>
</feature>
<dbReference type="PANTHER" id="PTHR10098">
    <property type="entry name" value="RAPSYN-RELATED"/>
    <property type="match status" value="1"/>
</dbReference>
<feature type="repeat" description="TPR" evidence="1">
    <location>
        <begin position="378"/>
        <end position="411"/>
    </location>
</feature>
<evidence type="ECO:0000256" key="1">
    <source>
        <dbReference type="PROSITE-ProRule" id="PRU00339"/>
    </source>
</evidence>
<protein>
    <recommendedName>
        <fullName evidence="2">CHAT domain-containing protein</fullName>
    </recommendedName>
</protein>
<feature type="repeat" description="TPR" evidence="1">
    <location>
        <begin position="538"/>
        <end position="571"/>
    </location>
</feature>
<dbReference type="EMBL" id="CALNXK010000058">
    <property type="protein sequence ID" value="CAH3137008.1"/>
    <property type="molecule type" value="Genomic_DNA"/>
</dbReference>
<dbReference type="PANTHER" id="PTHR10098:SF108">
    <property type="entry name" value="TETRATRICOPEPTIDE REPEAT PROTEIN 28"/>
    <property type="match status" value="1"/>
</dbReference>
<dbReference type="InterPro" id="IPR019734">
    <property type="entry name" value="TPR_rpt"/>
</dbReference>
<dbReference type="Pfam" id="PF13424">
    <property type="entry name" value="TPR_12"/>
    <property type="match status" value="5"/>
</dbReference>
<comment type="caution">
    <text evidence="3">The sequence shown here is derived from an EMBL/GenBank/DDBJ whole genome shotgun (WGS) entry which is preliminary data.</text>
</comment>
<sequence length="1068" mass="118817">MNNLEQLVDALCIGVGVAGLLLKTNRVEKAIQVYKECLVLLNNKALEKDKEFVELTTEVIYFPLIIAYRLMNIPASAIECGRELMAIQRRTGKRDLEGKVMFELAMVYEQQLKYEEAKEYYSKALNSYMATGQKREEAFCYGKLGSCLMSLGEYGKAKECLEKGIVLSNRVGVQDVGCICYSNLGTLLYSLGGYGKAKENLEKALAISEETGDKRGEATSYGNLGNVFKSTGEYLKAEEYLGTAFSILGEIGDKKEQSLCYSSLATVFLHLGEGDKAKEYLEKALAMAKEVGERRAVASCYGNLATVAHSHGENAKAKEYLEKALVIVKEVGNKRDEAACYGNLGAVLRSIGSYAEAEEYHIRALAMNREIGNVTGEGKECGNLGNVFMALGKYAKAKEHFDKALPLAKLTGDREGEAVQCRNLGTLSQALGEYSKAKEYLGEALLIAKEIGNQRREALCLGDLGTVFQNLGKYVKAREYHEKALTIHKKIGDREGEAATLGNLGRVYKRSGEYDMAMKFLYEALHLAKEIGSREYEAKSYQHLGTVFLSLNENAKANEYLEKALVMHKEEGSKSSELTTHFCLSLLMLKENRLHEAKAHLFESTSKAEDMRNLLGEDDNLKVSLFDEHVHCYQFLSYLFCANKDPSNALYAAELGRARALADLMVSKYSMEKGKSVNLQSWVGIEGLIKNESRCVCLYVSYYQQFIFLWLLKAGEPMLYRSVTLNNCKALKLVEYLGGRTLGNVNCEDRSWCPSNISEPKRESASNGDSANVFQISTEETQEILAFYYQMIINPVADVLEEPEIVFVPDRVFYKVPFAALKDQSGKFLSEAFRIRVVPSLTTLKLIQDSPADYHSQTGALIVGDPDVGQVQYEGEICHPPRLPFALREAEMISQLLGTRPLVEKHATKQVILQSINSVSLIHFAAHGNAERGEIVLAPSRSTNAIPQEEDYLLTMADIAQVRLRAKLVVLSCCHSAKGQIRAEGVVGIARAFLGAGARSVLVALWAIDDIATEKFMSRFYEHLVRGESASESLYQAMKWMRSNGFSDIQEWAPFELIGDNVTFHFKK</sequence>
<evidence type="ECO:0000313" key="4">
    <source>
        <dbReference type="Proteomes" id="UP001159405"/>
    </source>
</evidence>
<dbReference type="InterPro" id="IPR024983">
    <property type="entry name" value="CHAT_dom"/>
</dbReference>
<dbReference type="Pfam" id="PF12770">
    <property type="entry name" value="CHAT"/>
    <property type="match status" value="1"/>
</dbReference>
<feature type="repeat" description="TPR" evidence="1">
    <location>
        <begin position="178"/>
        <end position="211"/>
    </location>
</feature>
<dbReference type="PROSITE" id="PS50005">
    <property type="entry name" value="TPR"/>
    <property type="match status" value="5"/>
</dbReference>
<dbReference type="Pfam" id="PF13181">
    <property type="entry name" value="TPR_8"/>
    <property type="match status" value="1"/>
</dbReference>
<name>A0ABN8PCD5_9CNID</name>
<evidence type="ECO:0000313" key="3">
    <source>
        <dbReference type="EMBL" id="CAH3137008.1"/>
    </source>
</evidence>
<evidence type="ECO:0000259" key="2">
    <source>
        <dbReference type="Pfam" id="PF12770"/>
    </source>
</evidence>